<dbReference type="KEGG" id="ifl:C1H71_13420"/>
<accession>A0A7G3GB59</accession>
<dbReference type="EMBL" id="CP025781">
    <property type="protein sequence ID" value="QBC44429.1"/>
    <property type="molecule type" value="Genomic_DNA"/>
</dbReference>
<reference evidence="2 3" key="1">
    <citation type="submission" date="2018-01" db="EMBL/GenBank/DDBJ databases">
        <title>Genome sequence of Iodobacter sp. strain PCH194 isolated from Indian Trans-Himalaya.</title>
        <authorList>
            <person name="Kumar V."/>
            <person name="Thakur V."/>
            <person name="Kumar S."/>
            <person name="Singh D."/>
        </authorList>
    </citation>
    <scope>NUCLEOTIDE SEQUENCE [LARGE SCALE GENOMIC DNA]</scope>
    <source>
        <strain evidence="2 3">PCH194</strain>
    </source>
</reference>
<keyword evidence="3" id="KW-1185">Reference proteome</keyword>
<dbReference type="AlphaFoldDB" id="A0A7G3GB59"/>
<dbReference type="Proteomes" id="UP000515917">
    <property type="component" value="Chromosome"/>
</dbReference>
<gene>
    <name evidence="2" type="ORF">C1H71_13420</name>
</gene>
<dbReference type="RefSeq" id="WP_130106967.1">
    <property type="nucleotide sequence ID" value="NZ_CP025781.1"/>
</dbReference>
<organism evidence="2 3">
    <name type="scientific">Iodobacter fluviatilis</name>
    <dbReference type="NCBI Taxonomy" id="537"/>
    <lineage>
        <taxon>Bacteria</taxon>
        <taxon>Pseudomonadati</taxon>
        <taxon>Pseudomonadota</taxon>
        <taxon>Betaproteobacteria</taxon>
        <taxon>Neisseriales</taxon>
        <taxon>Chitinibacteraceae</taxon>
        <taxon>Iodobacter</taxon>
    </lineage>
</organism>
<protein>
    <submittedName>
        <fullName evidence="2">Uncharacterized protein</fullName>
    </submittedName>
</protein>
<feature type="region of interest" description="Disordered" evidence="1">
    <location>
        <begin position="65"/>
        <end position="111"/>
    </location>
</feature>
<evidence type="ECO:0000313" key="2">
    <source>
        <dbReference type="EMBL" id="QBC44429.1"/>
    </source>
</evidence>
<proteinExistence type="predicted"/>
<name>A0A7G3GB59_9NEIS</name>
<sequence length="111" mass="12165">MADLLTELSSRKPQSTAARLRALLPEINAAQADGYTHVEILAALKQLHGLDISFEVYQTTLSRIRKPPKRKTHAPTATAPAKTITAQALPAAKNSNPSFEFDKTPSDNLWE</sequence>
<evidence type="ECO:0000256" key="1">
    <source>
        <dbReference type="SAM" id="MobiDB-lite"/>
    </source>
</evidence>
<evidence type="ECO:0000313" key="3">
    <source>
        <dbReference type="Proteomes" id="UP000515917"/>
    </source>
</evidence>
<feature type="compositionally biased region" description="Low complexity" evidence="1">
    <location>
        <begin position="74"/>
        <end position="83"/>
    </location>
</feature>